<dbReference type="SUPFAM" id="SSF55895">
    <property type="entry name" value="Ribonuclease Rh-like"/>
    <property type="match status" value="1"/>
</dbReference>
<dbReference type="PANTHER" id="PTHR11240:SF22">
    <property type="entry name" value="RIBONUCLEASE T2"/>
    <property type="match status" value="1"/>
</dbReference>
<dbReference type="GO" id="GO:0003723">
    <property type="term" value="F:RNA binding"/>
    <property type="evidence" value="ECO:0007669"/>
    <property type="project" value="InterPro"/>
</dbReference>
<reference evidence="5" key="1">
    <citation type="submission" date="2020-05" db="EMBL/GenBank/DDBJ databases">
        <title>Phylogenomic resolution of chytrid fungi.</title>
        <authorList>
            <person name="Stajich J.E."/>
            <person name="Amses K."/>
            <person name="Simmons R."/>
            <person name="Seto K."/>
            <person name="Myers J."/>
            <person name="Bonds A."/>
            <person name="Quandt C.A."/>
            <person name="Barry K."/>
            <person name="Liu P."/>
            <person name="Grigoriev I."/>
            <person name="Longcore J.E."/>
            <person name="James T.Y."/>
        </authorList>
    </citation>
    <scope>NUCLEOTIDE SEQUENCE</scope>
    <source>
        <strain evidence="5">JEL0379</strain>
    </source>
</reference>
<dbReference type="EC" id="4.6.1.19" evidence="2"/>
<dbReference type="InterPro" id="IPR036430">
    <property type="entry name" value="RNase_T2-like_sf"/>
</dbReference>
<dbReference type="InterPro" id="IPR033130">
    <property type="entry name" value="RNase_T2_His_AS_2"/>
</dbReference>
<comment type="similarity">
    <text evidence="1 3">Belongs to the RNase T2 family.</text>
</comment>
<evidence type="ECO:0000256" key="3">
    <source>
        <dbReference type="RuleBase" id="RU004328"/>
    </source>
</evidence>
<evidence type="ECO:0000313" key="6">
    <source>
        <dbReference type="Proteomes" id="UP001212152"/>
    </source>
</evidence>
<keyword evidence="6" id="KW-1185">Reference proteome</keyword>
<dbReference type="PROSITE" id="PS00531">
    <property type="entry name" value="RNASE_T2_2"/>
    <property type="match status" value="1"/>
</dbReference>
<evidence type="ECO:0000313" key="5">
    <source>
        <dbReference type="EMBL" id="KAJ3175750.1"/>
    </source>
</evidence>
<accession>A0AAD5TGA5</accession>
<name>A0AAD5TGA5_9FUNG</name>
<dbReference type="InterPro" id="IPR001568">
    <property type="entry name" value="RNase_T2-like"/>
</dbReference>
<dbReference type="GO" id="GO:0006401">
    <property type="term" value="P:RNA catabolic process"/>
    <property type="evidence" value="ECO:0007669"/>
    <property type="project" value="TreeGrafter"/>
</dbReference>
<dbReference type="Proteomes" id="UP001212152">
    <property type="component" value="Unassembled WGS sequence"/>
</dbReference>
<dbReference type="PANTHER" id="PTHR11240">
    <property type="entry name" value="RIBONUCLEASE T2"/>
    <property type="match status" value="1"/>
</dbReference>
<feature type="chain" id="PRO_5041929993" description="ribonuclease T2" evidence="4">
    <location>
        <begin position="20"/>
        <end position="258"/>
    </location>
</feature>
<evidence type="ECO:0000256" key="4">
    <source>
        <dbReference type="SAM" id="SignalP"/>
    </source>
</evidence>
<dbReference type="EMBL" id="JADGJQ010000048">
    <property type="protein sequence ID" value="KAJ3175750.1"/>
    <property type="molecule type" value="Genomic_DNA"/>
</dbReference>
<organism evidence="5 6">
    <name type="scientific">Geranomyces variabilis</name>
    <dbReference type="NCBI Taxonomy" id="109894"/>
    <lineage>
        <taxon>Eukaryota</taxon>
        <taxon>Fungi</taxon>
        <taxon>Fungi incertae sedis</taxon>
        <taxon>Chytridiomycota</taxon>
        <taxon>Chytridiomycota incertae sedis</taxon>
        <taxon>Chytridiomycetes</taxon>
        <taxon>Spizellomycetales</taxon>
        <taxon>Powellomycetaceae</taxon>
        <taxon>Geranomyces</taxon>
    </lineage>
</organism>
<feature type="signal peptide" evidence="4">
    <location>
        <begin position="1"/>
        <end position="19"/>
    </location>
</feature>
<evidence type="ECO:0000256" key="2">
    <source>
        <dbReference type="ARBA" id="ARBA00012571"/>
    </source>
</evidence>
<evidence type="ECO:0000256" key="1">
    <source>
        <dbReference type="ARBA" id="ARBA00007469"/>
    </source>
</evidence>
<dbReference type="GO" id="GO:0005576">
    <property type="term" value="C:extracellular region"/>
    <property type="evidence" value="ECO:0007669"/>
    <property type="project" value="TreeGrafter"/>
</dbReference>
<dbReference type="AlphaFoldDB" id="A0AAD5TGA5"/>
<dbReference type="GO" id="GO:0033897">
    <property type="term" value="F:ribonuclease T2 activity"/>
    <property type="evidence" value="ECO:0007669"/>
    <property type="project" value="UniProtKB-EC"/>
</dbReference>
<gene>
    <name evidence="5" type="primary">RNY1_2</name>
    <name evidence="5" type="ORF">HDU87_005743</name>
</gene>
<proteinExistence type="inferred from homology"/>
<comment type="caution">
    <text evidence="5">The sequence shown here is derived from an EMBL/GenBank/DDBJ whole genome shotgun (WGS) entry which is preliminary data.</text>
</comment>
<dbReference type="Pfam" id="PF00445">
    <property type="entry name" value="Ribonuclease_T2"/>
    <property type="match status" value="1"/>
</dbReference>
<dbReference type="Gene3D" id="3.90.730.10">
    <property type="entry name" value="Ribonuclease T2-like"/>
    <property type="match status" value="1"/>
</dbReference>
<sequence>MFVRNALITLGAFAVSVSAAIMPFNPRAGGGTCSSTAVACKSASKSNKCCLPDNGIIVLSQQWLTGYCAVNDCSALSEVPTGWTIHGAWPDSCAGKQVSSCGEASTYSSISGPIQQYDPDLYSTMQDIWVSYTGDDETFWQHEWSKHGTCWSPAAKSCFSNFKTGQDLAAYFGWVVKLRNQFELGAAFDAAGITTGGTYAKTDIINAIQATYPDLQVALLCTQGYLTEVYASVYATPTGGVAGSPVGSKSTCPSQINF</sequence>
<keyword evidence="4" id="KW-0732">Signal</keyword>
<protein>
    <recommendedName>
        <fullName evidence="2">ribonuclease T2</fullName>
        <ecNumber evidence="2">4.6.1.19</ecNumber>
    </recommendedName>
</protein>